<feature type="compositionally biased region" description="Pro residues" evidence="1">
    <location>
        <begin position="23"/>
        <end position="32"/>
    </location>
</feature>
<feature type="region of interest" description="Disordered" evidence="1">
    <location>
        <begin position="226"/>
        <end position="289"/>
    </location>
</feature>
<protein>
    <submittedName>
        <fullName evidence="2">Uncharacterized protein</fullName>
    </submittedName>
</protein>
<feature type="region of interest" description="Disordered" evidence="1">
    <location>
        <begin position="1"/>
        <end position="32"/>
    </location>
</feature>
<dbReference type="GeneID" id="92006392"/>
<feature type="compositionally biased region" description="Low complexity" evidence="1">
    <location>
        <begin position="168"/>
        <end position="182"/>
    </location>
</feature>
<dbReference type="Proteomes" id="UP001430584">
    <property type="component" value="Unassembled WGS sequence"/>
</dbReference>
<feature type="compositionally biased region" description="Polar residues" evidence="1">
    <location>
        <begin position="79"/>
        <end position="93"/>
    </location>
</feature>
<feature type="compositionally biased region" description="Low complexity" evidence="1">
    <location>
        <begin position="227"/>
        <end position="237"/>
    </location>
</feature>
<feature type="region of interest" description="Disordered" evidence="1">
    <location>
        <begin position="153"/>
        <end position="192"/>
    </location>
</feature>
<evidence type="ECO:0000256" key="1">
    <source>
        <dbReference type="SAM" id="MobiDB-lite"/>
    </source>
</evidence>
<feature type="compositionally biased region" description="Low complexity" evidence="1">
    <location>
        <begin position="267"/>
        <end position="281"/>
    </location>
</feature>
<organism evidence="2 3">
    <name type="scientific">Diplodia seriata</name>
    <dbReference type="NCBI Taxonomy" id="420778"/>
    <lineage>
        <taxon>Eukaryota</taxon>
        <taxon>Fungi</taxon>
        <taxon>Dikarya</taxon>
        <taxon>Ascomycota</taxon>
        <taxon>Pezizomycotina</taxon>
        <taxon>Dothideomycetes</taxon>
        <taxon>Dothideomycetes incertae sedis</taxon>
        <taxon>Botryosphaeriales</taxon>
        <taxon>Botryosphaeriaceae</taxon>
        <taxon>Diplodia</taxon>
    </lineage>
</organism>
<dbReference type="RefSeq" id="XP_066636356.1">
    <property type="nucleotide sequence ID" value="XM_066773789.1"/>
</dbReference>
<name>A0ABR3CRU9_9PEZI</name>
<feature type="compositionally biased region" description="Polar residues" evidence="1">
    <location>
        <begin position="1"/>
        <end position="13"/>
    </location>
</feature>
<reference evidence="2 3" key="1">
    <citation type="submission" date="2024-02" db="EMBL/GenBank/DDBJ databases">
        <title>De novo assembly and annotation of 12 fungi associated with fruit tree decline syndrome in Ontario, Canada.</title>
        <authorList>
            <person name="Sulman M."/>
            <person name="Ellouze W."/>
            <person name="Ilyukhin E."/>
        </authorList>
    </citation>
    <scope>NUCLEOTIDE SEQUENCE [LARGE SCALE GENOMIC DNA]</scope>
    <source>
        <strain evidence="2 3">FDS-637</strain>
    </source>
</reference>
<evidence type="ECO:0000313" key="2">
    <source>
        <dbReference type="EMBL" id="KAL0263327.1"/>
    </source>
</evidence>
<keyword evidence="3" id="KW-1185">Reference proteome</keyword>
<proteinExistence type="predicted"/>
<dbReference type="EMBL" id="JAJVCZ030000002">
    <property type="protein sequence ID" value="KAL0263327.1"/>
    <property type="molecule type" value="Genomic_DNA"/>
</dbReference>
<accession>A0ABR3CRU9</accession>
<gene>
    <name evidence="2" type="ORF">SLS55_002307</name>
</gene>
<feature type="region of interest" description="Disordered" evidence="1">
    <location>
        <begin position="467"/>
        <end position="497"/>
    </location>
</feature>
<feature type="compositionally biased region" description="Polar residues" evidence="1">
    <location>
        <begin position="153"/>
        <end position="167"/>
    </location>
</feature>
<sequence length="525" mass="58495">MSNHNQYGSTQGDRYTGGRTPRQMPPPNAPTGPRPICCQLHYLNPTCRLRCNGVAVVPGSFMTQPAPYGRDGSAPSGPYNGQANPGTFTNAPYQQMLPVGSQAHSETAPPTRMTPPYGASRHTPNERNSPAQRMLPYAPQQQPAQGRLPMGYQQQGFSSSPTPNPFMQQQHYHQQQQPFPHHTLPSRPPRSTFEYTATYGAAARDEEEDLSGPLSLAGLRDVSFSQPAAGAAPDSAMPSPPPPATHQRGADSHSSASTPLAMRSRQSSVSAVSGAAGPPSAWQQDTRKRSHARFDLRLGDLERGMIVHLKPNDTWGTGRHLGLVYAWKDAGYVEMLIGTSFAGRGMADKMRRIREGHEKARIGREYLRVGDGDDGDGAKDRDFAPAYARLGLPVLKLRGGRTLKKPTYFRFVYRFHCELTDICKYADGQSLDNKYVLDEQSWELCQRYLEHRLPVIKKAEAEVRRQQREKEMADERERVERERAEERQRAEKERAEEKQRIQAELRQKIAEAVKGLSVVSSPETE</sequence>
<comment type="caution">
    <text evidence="2">The sequence shown here is derived from an EMBL/GenBank/DDBJ whole genome shotgun (WGS) entry which is preliminary data.</text>
</comment>
<evidence type="ECO:0000313" key="3">
    <source>
        <dbReference type="Proteomes" id="UP001430584"/>
    </source>
</evidence>
<feature type="region of interest" description="Disordered" evidence="1">
    <location>
        <begin position="67"/>
        <end position="132"/>
    </location>
</feature>